<dbReference type="AlphaFoldDB" id="A0A7I9Z8A6"/>
<dbReference type="InterPro" id="IPR029063">
    <property type="entry name" value="SAM-dependent_MTases_sf"/>
</dbReference>
<dbReference type="SUPFAM" id="SSF53335">
    <property type="entry name" value="S-adenosyl-L-methionine-dependent methyltransferases"/>
    <property type="match status" value="1"/>
</dbReference>
<feature type="domain" description="THUMP-like" evidence="1">
    <location>
        <begin position="342"/>
        <end position="417"/>
    </location>
</feature>
<evidence type="ECO:0000313" key="2">
    <source>
        <dbReference type="EMBL" id="GFG97108.1"/>
    </source>
</evidence>
<organism evidence="2 3">
    <name type="scientific">Mycobacterium timonense</name>
    <dbReference type="NCBI Taxonomy" id="701043"/>
    <lineage>
        <taxon>Bacteria</taxon>
        <taxon>Bacillati</taxon>
        <taxon>Actinomycetota</taxon>
        <taxon>Actinomycetes</taxon>
        <taxon>Mycobacteriales</taxon>
        <taxon>Mycobacteriaceae</taxon>
        <taxon>Mycobacterium</taxon>
        <taxon>Mycobacterium avium complex (MAC)</taxon>
    </lineage>
</organism>
<reference evidence="2 3" key="1">
    <citation type="journal article" date="2019" name="Emerg. Microbes Infect.">
        <title>Comprehensive subspecies identification of 175 nontuberculous mycobacteria species based on 7547 genomic profiles.</title>
        <authorList>
            <person name="Matsumoto Y."/>
            <person name="Kinjo T."/>
            <person name="Motooka D."/>
            <person name="Nabeya D."/>
            <person name="Jung N."/>
            <person name="Uechi K."/>
            <person name="Horii T."/>
            <person name="Iida T."/>
            <person name="Fujita J."/>
            <person name="Nakamura S."/>
        </authorList>
    </citation>
    <scope>NUCLEOTIDE SEQUENCE [LARGE SCALE GENOMIC DNA]</scope>
    <source>
        <strain evidence="2 3">JCM 30726</strain>
    </source>
</reference>
<name>A0A7I9Z8A6_9MYCO</name>
<evidence type="ECO:0000259" key="1">
    <source>
        <dbReference type="Pfam" id="PF18096"/>
    </source>
</evidence>
<dbReference type="Proteomes" id="UP000465301">
    <property type="component" value="Unassembled WGS sequence"/>
</dbReference>
<keyword evidence="2" id="KW-0489">Methyltransferase</keyword>
<accession>A0A7I9Z8A6</accession>
<dbReference type="Gene3D" id="3.40.50.150">
    <property type="entry name" value="Vaccinia Virus protein VP39"/>
    <property type="match status" value="1"/>
</dbReference>
<gene>
    <name evidence="2" type="ORF">MTIM_29870</name>
</gene>
<sequence length="420" mass="44787">MAARGAQGLVLQRDGDRGQTLLSGGLRFSADDVGYLRSHAGAAALAVVAELALTDATRVADVAAARAHYGERAAVLVETVLLRRRAAEKLSGLGFAVSEWLFTDEALQQATAAPVALHRAGRLAEGGADVVVHDATCSIGTELAALRGRGITAVGSDLDAVRLAMARHNLGPAGLCRADALHPVTRDAVLVVDPARRAEGRRRLRIDDYQPGLPALLEAYRGRDFAVKCAPGIDFDEVRRLGFDGEIEVTSYRGSVREACLWSAGLARPGVTRRASVLDRGEQVTDADPDDCGVRPVGRWIVDPDGAVVRAGLVRHYGARHGLWQLDPDIAYLSGDRLPAGVRGFQVIDELVFDERRLRQALGALDCGSLEVLVRGVRVDPDALRKRMRLRGGRALSVVIARIGAGDAGRATAFVCRASR</sequence>
<protein>
    <submittedName>
        <fullName evidence="2">Putative S-adenosylmethionine-dependent methyltransferase</fullName>
    </submittedName>
</protein>
<dbReference type="GO" id="GO:0032259">
    <property type="term" value="P:methylation"/>
    <property type="evidence" value="ECO:0007669"/>
    <property type="project" value="UniProtKB-KW"/>
</dbReference>
<dbReference type="GO" id="GO:0008168">
    <property type="term" value="F:methyltransferase activity"/>
    <property type="evidence" value="ECO:0007669"/>
    <property type="project" value="UniProtKB-KW"/>
</dbReference>
<dbReference type="Pfam" id="PF18096">
    <property type="entry name" value="Thump_like"/>
    <property type="match status" value="1"/>
</dbReference>
<keyword evidence="3" id="KW-1185">Reference proteome</keyword>
<comment type="caution">
    <text evidence="2">The sequence shown here is derived from an EMBL/GenBank/DDBJ whole genome shotgun (WGS) entry which is preliminary data.</text>
</comment>
<dbReference type="EMBL" id="BLLA01000001">
    <property type="protein sequence ID" value="GFG97108.1"/>
    <property type="molecule type" value="Genomic_DNA"/>
</dbReference>
<keyword evidence="2" id="KW-0808">Transferase</keyword>
<evidence type="ECO:0000313" key="3">
    <source>
        <dbReference type="Proteomes" id="UP000465301"/>
    </source>
</evidence>
<proteinExistence type="predicted"/>
<dbReference type="InterPro" id="IPR041497">
    <property type="entry name" value="Thump-like"/>
</dbReference>